<feature type="domain" description="Tripartite ATP-independent periplasmic transporters DctQ component" evidence="10">
    <location>
        <begin position="41"/>
        <end position="169"/>
    </location>
</feature>
<dbReference type="Pfam" id="PF04290">
    <property type="entry name" value="DctQ"/>
    <property type="match status" value="1"/>
</dbReference>
<evidence type="ECO:0000256" key="3">
    <source>
        <dbReference type="ARBA" id="ARBA00022475"/>
    </source>
</evidence>
<feature type="transmembrane region" description="Helical" evidence="9">
    <location>
        <begin position="144"/>
        <end position="161"/>
    </location>
</feature>
<feature type="transmembrane region" description="Helical" evidence="9">
    <location>
        <begin position="104"/>
        <end position="124"/>
    </location>
</feature>
<protein>
    <recommendedName>
        <fullName evidence="9">TRAP transporter small permease protein</fullName>
    </recommendedName>
</protein>
<dbReference type="PANTHER" id="PTHR35011">
    <property type="entry name" value="2,3-DIKETO-L-GULONATE TRAP TRANSPORTER SMALL PERMEASE PROTEIN YIAM"/>
    <property type="match status" value="1"/>
</dbReference>
<accession>A0ABV3LAF1</accession>
<evidence type="ECO:0000256" key="4">
    <source>
        <dbReference type="ARBA" id="ARBA00022519"/>
    </source>
</evidence>
<evidence type="ECO:0000256" key="9">
    <source>
        <dbReference type="RuleBase" id="RU369079"/>
    </source>
</evidence>
<evidence type="ECO:0000256" key="6">
    <source>
        <dbReference type="ARBA" id="ARBA00022989"/>
    </source>
</evidence>
<comment type="caution">
    <text evidence="11">The sequence shown here is derived from an EMBL/GenBank/DDBJ whole genome shotgun (WGS) entry which is preliminary data.</text>
</comment>
<dbReference type="RefSeq" id="WP_366194505.1">
    <property type="nucleotide sequence ID" value="NZ_JBFBVU010000031.1"/>
</dbReference>
<keyword evidence="7 9" id="KW-0472">Membrane</keyword>
<comment type="function">
    <text evidence="9">Part of the tripartite ATP-independent periplasmic (TRAP) transport system.</text>
</comment>
<evidence type="ECO:0000313" key="11">
    <source>
        <dbReference type="EMBL" id="MEV8468549.1"/>
    </source>
</evidence>
<evidence type="ECO:0000256" key="2">
    <source>
        <dbReference type="ARBA" id="ARBA00022448"/>
    </source>
</evidence>
<keyword evidence="5 9" id="KW-0812">Transmembrane</keyword>
<dbReference type="InterPro" id="IPR007387">
    <property type="entry name" value="TRAP_DctQ"/>
</dbReference>
<feature type="transmembrane region" description="Helical" evidence="9">
    <location>
        <begin position="65"/>
        <end position="83"/>
    </location>
</feature>
<evidence type="ECO:0000256" key="5">
    <source>
        <dbReference type="ARBA" id="ARBA00022692"/>
    </source>
</evidence>
<organism evidence="11 12">
    <name type="scientific">Meridianimarinicoccus marinus</name>
    <dbReference type="NCBI Taxonomy" id="3231483"/>
    <lineage>
        <taxon>Bacteria</taxon>
        <taxon>Pseudomonadati</taxon>
        <taxon>Pseudomonadota</taxon>
        <taxon>Alphaproteobacteria</taxon>
        <taxon>Rhodobacterales</taxon>
        <taxon>Paracoccaceae</taxon>
        <taxon>Meridianimarinicoccus</taxon>
    </lineage>
</organism>
<reference evidence="11 12" key="1">
    <citation type="submission" date="2024-07" db="EMBL/GenBank/DDBJ databases">
        <authorList>
            <person name="Kang M."/>
        </authorList>
    </citation>
    <scope>NUCLEOTIDE SEQUENCE [LARGE SCALE GENOMIC DNA]</scope>
    <source>
        <strain evidence="11 12">DFM31</strain>
    </source>
</reference>
<keyword evidence="2 9" id="KW-0813">Transport</keyword>
<keyword evidence="6 9" id="KW-1133">Transmembrane helix</keyword>
<dbReference type="Proteomes" id="UP001553161">
    <property type="component" value="Unassembled WGS sequence"/>
</dbReference>
<comment type="subcellular location">
    <subcellularLocation>
        <location evidence="1 9">Cell inner membrane</location>
        <topology evidence="1 9">Multi-pass membrane protein</topology>
    </subcellularLocation>
</comment>
<keyword evidence="12" id="KW-1185">Reference proteome</keyword>
<evidence type="ECO:0000259" key="10">
    <source>
        <dbReference type="Pfam" id="PF04290"/>
    </source>
</evidence>
<keyword evidence="3" id="KW-1003">Cell membrane</keyword>
<dbReference type="EMBL" id="JBFBVU010000031">
    <property type="protein sequence ID" value="MEV8468549.1"/>
    <property type="molecule type" value="Genomic_DNA"/>
</dbReference>
<proteinExistence type="inferred from homology"/>
<sequence length="187" mass="21092">MSEQPEPDHIAALIEEVEEVTDDISDVSWMDIPVLVIFSILFVIVALQFFTRYVLNDSLGWTEEIARYFLIMLGFLGGVTCVRKGKHIFLEFVFAYLPTHVIKPVAVASEILVVGFWGYCGWLSIELAQKTRSNMVSIDVPKAYVYYLVCAGCFLMAFFAAGKLLDVLRKSTADVAREKREHPSEAI</sequence>
<feature type="transmembrane region" description="Helical" evidence="9">
    <location>
        <begin position="34"/>
        <end position="53"/>
    </location>
</feature>
<gene>
    <name evidence="11" type="ORF">AB0T83_17380</name>
</gene>
<comment type="similarity">
    <text evidence="8 9">Belongs to the TRAP transporter small permease family.</text>
</comment>
<evidence type="ECO:0000313" key="12">
    <source>
        <dbReference type="Proteomes" id="UP001553161"/>
    </source>
</evidence>
<dbReference type="InterPro" id="IPR055348">
    <property type="entry name" value="DctQ"/>
</dbReference>
<dbReference type="PANTHER" id="PTHR35011:SF11">
    <property type="entry name" value="TRAP TRANSPORTER SMALL PERMEASE PROTEIN"/>
    <property type="match status" value="1"/>
</dbReference>
<comment type="subunit">
    <text evidence="9">The complex comprises the extracytoplasmic solute receptor protein and the two transmembrane proteins.</text>
</comment>
<evidence type="ECO:0000256" key="7">
    <source>
        <dbReference type="ARBA" id="ARBA00023136"/>
    </source>
</evidence>
<evidence type="ECO:0000256" key="1">
    <source>
        <dbReference type="ARBA" id="ARBA00004429"/>
    </source>
</evidence>
<name>A0ABV3LAF1_9RHOB</name>
<keyword evidence="4 9" id="KW-0997">Cell inner membrane</keyword>
<evidence type="ECO:0000256" key="8">
    <source>
        <dbReference type="ARBA" id="ARBA00038436"/>
    </source>
</evidence>